<sequence>MAGGTSRGNAQVSRNDVEGAVEGGMEGAVEEGAVEEGAVEGEKKQPSYSPNPVEQASDSPNPVEQLSDSSNLEQLSDSSNPVEQLSDSPNPVEQLSDSPNPVEQLSDSPNPVEQLSDSPNPVEQLSDSPNPVNSSATHLTQVRGWKKSGPRVLLEARAFCARENNVPVQPSAIENAATVQKEYSQLVEGSPDPLQFKDEAWLPEAEGLEEWPNFMYYDYLMKDHPARDLGQKERFAVEPHLFCAALSKIMFKSRAAFRG</sequence>
<name>A0A8J9W8Y1_BRALA</name>
<dbReference type="AlphaFoldDB" id="A0A8J9W8Y1"/>
<dbReference type="EMBL" id="OV696696">
    <property type="protein sequence ID" value="CAH1240893.1"/>
    <property type="molecule type" value="Genomic_DNA"/>
</dbReference>
<proteinExistence type="predicted"/>
<feature type="region of interest" description="Disordered" evidence="1">
    <location>
        <begin position="1"/>
        <end position="143"/>
    </location>
</feature>
<dbReference type="OrthoDB" id="7171700at2759"/>
<gene>
    <name evidence="2" type="primary">Hypp6173</name>
    <name evidence="2" type="ORF">BLAG_LOCUS4708</name>
</gene>
<evidence type="ECO:0000313" key="2">
    <source>
        <dbReference type="EMBL" id="CAH1240893.1"/>
    </source>
</evidence>
<feature type="compositionally biased region" description="Acidic residues" evidence="1">
    <location>
        <begin position="28"/>
        <end position="39"/>
    </location>
</feature>
<evidence type="ECO:0000256" key="1">
    <source>
        <dbReference type="SAM" id="MobiDB-lite"/>
    </source>
</evidence>
<keyword evidence="3" id="KW-1185">Reference proteome</keyword>
<accession>A0A8J9W8Y1</accession>
<protein>
    <submittedName>
        <fullName evidence="2">Hypp6173 protein</fullName>
    </submittedName>
</protein>
<feature type="compositionally biased region" description="Polar residues" evidence="1">
    <location>
        <begin position="46"/>
        <end position="140"/>
    </location>
</feature>
<dbReference type="Proteomes" id="UP000838412">
    <property type="component" value="Chromosome 11"/>
</dbReference>
<organism evidence="2 3">
    <name type="scientific">Branchiostoma lanceolatum</name>
    <name type="common">Common lancelet</name>
    <name type="synonym">Amphioxus lanceolatum</name>
    <dbReference type="NCBI Taxonomy" id="7740"/>
    <lineage>
        <taxon>Eukaryota</taxon>
        <taxon>Metazoa</taxon>
        <taxon>Chordata</taxon>
        <taxon>Cephalochordata</taxon>
        <taxon>Leptocardii</taxon>
        <taxon>Amphioxiformes</taxon>
        <taxon>Branchiostomatidae</taxon>
        <taxon>Branchiostoma</taxon>
    </lineage>
</organism>
<evidence type="ECO:0000313" key="3">
    <source>
        <dbReference type="Proteomes" id="UP000838412"/>
    </source>
</evidence>
<reference evidence="2" key="1">
    <citation type="submission" date="2022-01" db="EMBL/GenBank/DDBJ databases">
        <authorList>
            <person name="Braso-Vives M."/>
        </authorList>
    </citation>
    <scope>NUCLEOTIDE SEQUENCE</scope>
</reference>